<reference evidence="1" key="1">
    <citation type="journal article" date="2008" name="Fish. Sci.">
        <title>Characterization and expression of Saprospira cytoplasmic fibril protein (SCFP) gene from algicidal Saprospira spp. Strains.</title>
        <authorList>
            <person name="Yoshikawa T."/>
            <person name="Nakahara M."/>
            <person name="Tabata A."/>
            <person name="Kokumai S."/>
            <person name="Furusawa G."/>
            <person name="Sakata T."/>
        </authorList>
    </citation>
    <scope>NUCLEOTIDE SEQUENCE</scope>
    <source>
        <strain evidence="1">SS98-5</strain>
    </source>
</reference>
<gene>
    <name evidence="1" type="primary">ORFD1</name>
</gene>
<dbReference type="EMBL" id="AB428740">
    <property type="protein sequence ID" value="BAG13479.1"/>
    <property type="molecule type" value="Genomic_DNA"/>
</dbReference>
<protein>
    <submittedName>
        <fullName evidence="1">Hypothetical phage tail region protein</fullName>
    </submittedName>
</protein>
<organism evidence="1">
    <name type="scientific">Saprospira sp. SS98-5</name>
    <dbReference type="NCBI Taxonomy" id="202748"/>
    <lineage>
        <taxon>Bacteria</taxon>
        <taxon>Pseudomonadati</taxon>
        <taxon>Bacteroidota</taxon>
        <taxon>Saprospiria</taxon>
        <taxon>Saprospirales</taxon>
        <taxon>Saprospiraceae</taxon>
        <taxon>Saprospira</taxon>
    </lineage>
</organism>
<dbReference type="PANTHER" id="PTHR38009">
    <property type="entry name" value="CONSERVED HYPOTHETICAL PHAGE TAIL PROTEIN"/>
    <property type="match status" value="1"/>
</dbReference>
<name>B1B707_9BACT</name>
<dbReference type="AlphaFoldDB" id="B1B707"/>
<proteinExistence type="predicted"/>
<accession>B1B707</accession>
<dbReference type="PANTHER" id="PTHR38009:SF1">
    <property type="entry name" value="CONSERVED HYPOTHETICAL PHAGE TAIL PROTEIN"/>
    <property type="match status" value="1"/>
</dbReference>
<dbReference type="GO" id="GO:0005198">
    <property type="term" value="F:structural molecule activity"/>
    <property type="evidence" value="ECO:0007669"/>
    <property type="project" value="InterPro"/>
</dbReference>
<dbReference type="InterPro" id="IPR011747">
    <property type="entry name" value="CHP02241"/>
</dbReference>
<dbReference type="InterPro" id="IPR010667">
    <property type="entry name" value="Phage_T4_Gp19"/>
</dbReference>
<sequence length="163" mass="18566">MAVDYSESHPLNGADFWPLAKFAFRVTIEDLVELGFQTVEGLEVEVSIMEYRDGVSGVLHKSKRPGLVTYSNITLKRGEFIGDPHIKDWMHLYQWEKTTNRTKRRELIIELLDEGDEVMITWTVKGAFPVKFTPTALDAEADSEVAVQEIELAIESWTQEYGG</sequence>
<evidence type="ECO:0000313" key="1">
    <source>
        <dbReference type="EMBL" id="BAG13479.1"/>
    </source>
</evidence>
<dbReference type="Pfam" id="PF06841">
    <property type="entry name" value="Phage_T4_gp19"/>
    <property type="match status" value="1"/>
</dbReference>
<dbReference type="NCBIfam" id="TIGR02241">
    <property type="entry name" value="conserved hypothetical phage tail region protein"/>
    <property type="match status" value="1"/>
</dbReference>